<gene>
    <name evidence="11 13" type="primary">aroC</name>
    <name evidence="13" type="ORF">IAD04_00445</name>
</gene>
<evidence type="ECO:0000256" key="3">
    <source>
        <dbReference type="ARBA" id="ARBA00013036"/>
    </source>
</evidence>
<keyword evidence="8 11" id="KW-0521">NADP</keyword>
<feature type="binding site" evidence="11">
    <location>
        <begin position="125"/>
        <end position="127"/>
    </location>
    <ligand>
        <name>FMN</name>
        <dbReference type="ChEBI" id="CHEBI:58210"/>
    </ligand>
</feature>
<feature type="binding site" evidence="11">
    <location>
        <position position="288"/>
    </location>
    <ligand>
        <name>FMN</name>
        <dbReference type="ChEBI" id="CHEBI:58210"/>
    </ligand>
</feature>
<evidence type="ECO:0000256" key="8">
    <source>
        <dbReference type="ARBA" id="ARBA00022857"/>
    </source>
</evidence>
<dbReference type="EMBL" id="DVKI01000014">
    <property type="protein sequence ID" value="HIT16839.1"/>
    <property type="molecule type" value="Genomic_DNA"/>
</dbReference>
<dbReference type="GO" id="GO:0004107">
    <property type="term" value="F:chorismate synthase activity"/>
    <property type="evidence" value="ECO:0007669"/>
    <property type="project" value="UniProtKB-UniRule"/>
</dbReference>
<organism evidence="13 14">
    <name type="scientific">Candidatus Caccosoma faecigallinarum</name>
    <dbReference type="NCBI Taxonomy" id="2840720"/>
    <lineage>
        <taxon>Bacteria</taxon>
        <taxon>Bacillati</taxon>
        <taxon>Bacillota</taxon>
        <taxon>Bacillota incertae sedis</taxon>
        <taxon>Candidatus Caccosoma</taxon>
    </lineage>
</organism>
<evidence type="ECO:0000256" key="7">
    <source>
        <dbReference type="ARBA" id="ARBA00022827"/>
    </source>
</evidence>
<dbReference type="PIRSF" id="PIRSF001456">
    <property type="entry name" value="Chorismate_synth"/>
    <property type="match status" value="1"/>
</dbReference>
<evidence type="ECO:0000256" key="4">
    <source>
        <dbReference type="ARBA" id="ARBA00022605"/>
    </source>
</evidence>
<dbReference type="NCBIfam" id="TIGR00033">
    <property type="entry name" value="aroC"/>
    <property type="match status" value="1"/>
</dbReference>
<comment type="similarity">
    <text evidence="2 11">Belongs to the chorismate synthase family.</text>
</comment>
<evidence type="ECO:0000256" key="6">
    <source>
        <dbReference type="ARBA" id="ARBA00022643"/>
    </source>
</evidence>
<dbReference type="Pfam" id="PF01264">
    <property type="entry name" value="Chorismate_synt"/>
    <property type="match status" value="1"/>
</dbReference>
<sequence>MKSMSSCFKNNISLSIFGESHQKTMGIIIEGIPAGVTIDFDFINQELTRRRPFNDLSTKRIEKDAYEIVSGYFNNKTTGSPLCILVTNENFDSSVYQTDLIRPSHVDYVIYKKYHGFFDYRGSGHFSGRLTVLFVIAGAIFKQLLMTKNVYIAAHISQIQELKDDDFSNLEQVDQLKSLSKQSFPVINPHIKEQMMQRIQDTAKKHDSIGGIVQTMIYNLPVGVGEPLFDSLESQLSKFMFSIPGIKGISFGSGFDFALHTGSEINDSWKIENEKMITKTNHNGGINGGMSNGMPIIFQCVVRPTPSIGLTQETVNLQTHKNTTITIQGKHDPAIISRIAVIIEAMTAIAIYDLLLETKKRS</sequence>
<dbReference type="HAMAP" id="MF_00300">
    <property type="entry name" value="Chorismate_synth"/>
    <property type="match status" value="1"/>
</dbReference>
<evidence type="ECO:0000256" key="1">
    <source>
        <dbReference type="ARBA" id="ARBA00005044"/>
    </source>
</evidence>
<dbReference type="PANTHER" id="PTHR21085">
    <property type="entry name" value="CHORISMATE SYNTHASE"/>
    <property type="match status" value="1"/>
</dbReference>
<evidence type="ECO:0000256" key="2">
    <source>
        <dbReference type="ARBA" id="ARBA00008014"/>
    </source>
</evidence>
<comment type="catalytic activity">
    <reaction evidence="11">
        <text>5-O-(1-carboxyvinyl)-3-phosphoshikimate = chorismate + phosphate</text>
        <dbReference type="Rhea" id="RHEA:21020"/>
        <dbReference type="ChEBI" id="CHEBI:29748"/>
        <dbReference type="ChEBI" id="CHEBI:43474"/>
        <dbReference type="ChEBI" id="CHEBI:57701"/>
        <dbReference type="EC" id="4.2.3.5"/>
    </reaction>
</comment>
<evidence type="ECO:0000256" key="5">
    <source>
        <dbReference type="ARBA" id="ARBA00022630"/>
    </source>
</evidence>
<reference evidence="13" key="1">
    <citation type="submission" date="2020-10" db="EMBL/GenBank/DDBJ databases">
        <authorList>
            <person name="Gilroy R."/>
        </authorList>
    </citation>
    <scope>NUCLEOTIDE SEQUENCE</scope>
    <source>
        <strain evidence="13">14508</strain>
    </source>
</reference>
<comment type="caution">
    <text evidence="11">Lacks conserved residue(s) required for the propagation of feature annotation.</text>
</comment>
<comment type="function">
    <text evidence="11">Catalyzes the anti-1,4-elimination of the C-3 phosphate and the C-6 proR hydrogen from 5-enolpyruvylshikimate-3-phosphate (EPSP) to yield chorismate, which is the branch point compound that serves as the starting substrate for the three terminal pathways of aromatic amino acid biosynthesis. This reaction introduces a second double bond into the aromatic ring system.</text>
</comment>
<dbReference type="AlphaFoldDB" id="A0A9D1K9I9"/>
<dbReference type="NCBIfam" id="NF003793">
    <property type="entry name" value="PRK05382.1"/>
    <property type="match status" value="1"/>
</dbReference>
<dbReference type="Proteomes" id="UP000886893">
    <property type="component" value="Unassembled WGS sequence"/>
</dbReference>
<protein>
    <recommendedName>
        <fullName evidence="3 11">Chorismate synthase</fullName>
        <shortName evidence="11">CS</shortName>
        <ecNumber evidence="3 11">4.2.3.5</ecNumber>
    </recommendedName>
    <alternativeName>
        <fullName evidence="11">5-enolpyruvylshikimate-3-phosphate phospholyase</fullName>
    </alternativeName>
</protein>
<keyword evidence="7 11" id="KW-0274">FAD</keyword>
<dbReference type="GO" id="GO:0005829">
    <property type="term" value="C:cytosol"/>
    <property type="evidence" value="ECO:0007669"/>
    <property type="project" value="TreeGrafter"/>
</dbReference>
<evidence type="ECO:0000256" key="12">
    <source>
        <dbReference type="SAM" id="Phobius"/>
    </source>
</evidence>
<evidence type="ECO:0000313" key="14">
    <source>
        <dbReference type="Proteomes" id="UP000886893"/>
    </source>
</evidence>
<dbReference type="GO" id="GO:0010181">
    <property type="term" value="F:FMN binding"/>
    <property type="evidence" value="ECO:0007669"/>
    <property type="project" value="TreeGrafter"/>
</dbReference>
<dbReference type="GO" id="GO:0009073">
    <property type="term" value="P:aromatic amino acid family biosynthetic process"/>
    <property type="evidence" value="ECO:0007669"/>
    <property type="project" value="UniProtKB-KW"/>
</dbReference>
<keyword evidence="10 11" id="KW-0456">Lyase</keyword>
<dbReference type="PANTHER" id="PTHR21085:SF0">
    <property type="entry name" value="CHORISMATE SYNTHASE"/>
    <property type="match status" value="1"/>
</dbReference>
<dbReference type="InterPro" id="IPR000453">
    <property type="entry name" value="Chorismate_synth"/>
</dbReference>
<keyword evidence="12" id="KW-0472">Membrane</keyword>
<dbReference type="SUPFAM" id="SSF103263">
    <property type="entry name" value="Chorismate synthase, AroC"/>
    <property type="match status" value="1"/>
</dbReference>
<accession>A0A9D1K9I9</accession>
<evidence type="ECO:0000313" key="13">
    <source>
        <dbReference type="EMBL" id="HIT16839.1"/>
    </source>
</evidence>
<keyword evidence="12" id="KW-0812">Transmembrane</keyword>
<dbReference type="InterPro" id="IPR035904">
    <property type="entry name" value="Chorismate_synth_AroC_sf"/>
</dbReference>
<evidence type="ECO:0000256" key="11">
    <source>
        <dbReference type="HAMAP-Rule" id="MF_00300"/>
    </source>
</evidence>
<dbReference type="GO" id="GO:0009423">
    <property type="term" value="P:chorismate biosynthetic process"/>
    <property type="evidence" value="ECO:0007669"/>
    <property type="project" value="UniProtKB-UniRule"/>
</dbReference>
<keyword evidence="9 11" id="KW-0057">Aromatic amino acid biosynthesis</keyword>
<dbReference type="InterPro" id="IPR020541">
    <property type="entry name" value="Chorismate_synthase_CS"/>
</dbReference>
<dbReference type="Gene3D" id="3.60.150.10">
    <property type="entry name" value="Chorismate synthase AroC"/>
    <property type="match status" value="1"/>
</dbReference>
<dbReference type="EC" id="4.2.3.5" evidence="3 11"/>
<name>A0A9D1K9I9_9FIRM</name>
<keyword evidence="6 11" id="KW-0288">FMN</keyword>
<keyword evidence="5 11" id="KW-0285">Flavoprotein</keyword>
<comment type="cofactor">
    <cofactor evidence="11">
        <name>FMNH2</name>
        <dbReference type="ChEBI" id="CHEBI:57618"/>
    </cofactor>
    <text evidence="11">Reduced FMN (FMNH(2)).</text>
</comment>
<evidence type="ECO:0000256" key="10">
    <source>
        <dbReference type="ARBA" id="ARBA00023239"/>
    </source>
</evidence>
<keyword evidence="12" id="KW-1133">Transmembrane helix</keyword>
<feature type="binding site" evidence="11">
    <location>
        <position position="50"/>
    </location>
    <ligand>
        <name>NADP(+)</name>
        <dbReference type="ChEBI" id="CHEBI:58349"/>
    </ligand>
</feature>
<evidence type="ECO:0000256" key="9">
    <source>
        <dbReference type="ARBA" id="ARBA00023141"/>
    </source>
</evidence>
<keyword evidence="4 11" id="KW-0028">Amino-acid biosynthesis</keyword>
<comment type="subunit">
    <text evidence="11">Homotetramer.</text>
</comment>
<dbReference type="CDD" id="cd07304">
    <property type="entry name" value="Chorismate_synthase"/>
    <property type="match status" value="1"/>
</dbReference>
<comment type="caution">
    <text evidence="13">The sequence shown here is derived from an EMBL/GenBank/DDBJ whole genome shotgun (WGS) entry which is preliminary data.</text>
</comment>
<feature type="transmembrane region" description="Helical" evidence="12">
    <location>
        <begin position="335"/>
        <end position="356"/>
    </location>
</feature>
<proteinExistence type="inferred from homology"/>
<dbReference type="PROSITE" id="PS00788">
    <property type="entry name" value="CHORISMATE_SYNTHASE_2"/>
    <property type="match status" value="1"/>
</dbReference>
<comment type="pathway">
    <text evidence="1 11">Metabolic intermediate biosynthesis; chorismate biosynthesis; chorismate from D-erythrose 4-phosphate and phosphoenolpyruvate: step 7/7.</text>
</comment>
<dbReference type="GO" id="GO:0008652">
    <property type="term" value="P:amino acid biosynthetic process"/>
    <property type="evidence" value="ECO:0007669"/>
    <property type="project" value="UniProtKB-KW"/>
</dbReference>
<reference evidence="13" key="2">
    <citation type="journal article" date="2021" name="PeerJ">
        <title>Extensive microbial diversity within the chicken gut microbiome revealed by metagenomics and culture.</title>
        <authorList>
            <person name="Gilroy R."/>
            <person name="Ravi A."/>
            <person name="Getino M."/>
            <person name="Pursley I."/>
            <person name="Horton D.L."/>
            <person name="Alikhan N.F."/>
            <person name="Baker D."/>
            <person name="Gharbi K."/>
            <person name="Hall N."/>
            <person name="Watson M."/>
            <person name="Adriaenssens E.M."/>
            <person name="Foster-Nyarko E."/>
            <person name="Jarju S."/>
            <person name="Secka A."/>
            <person name="Antonio M."/>
            <person name="Oren A."/>
            <person name="Chaudhuri R.R."/>
            <person name="La Ragione R."/>
            <person name="Hildebrand F."/>
            <person name="Pallen M.J."/>
        </authorList>
    </citation>
    <scope>NUCLEOTIDE SEQUENCE</scope>
    <source>
        <strain evidence="13">14508</strain>
    </source>
</reference>